<evidence type="ECO:0000313" key="7">
    <source>
        <dbReference type="EMBL" id="AJP74787.1"/>
    </source>
</evidence>
<evidence type="ECO:0000256" key="1">
    <source>
        <dbReference type="ARBA" id="ARBA00001298"/>
    </source>
</evidence>
<keyword evidence="7" id="KW-0614">Plasmid</keyword>
<keyword evidence="8" id="KW-1185">Reference proteome</keyword>
<dbReference type="Pfam" id="PF00908">
    <property type="entry name" value="dTDP_sugar_isom"/>
    <property type="match status" value="1"/>
</dbReference>
<dbReference type="Proteomes" id="UP000032300">
    <property type="component" value="Plasmid unnamed"/>
</dbReference>
<dbReference type="KEGG" id="sphi:TS85_23695"/>
<evidence type="ECO:0000256" key="2">
    <source>
        <dbReference type="ARBA" id="ARBA00001997"/>
    </source>
</evidence>
<dbReference type="CDD" id="cd00438">
    <property type="entry name" value="cupin_RmlC"/>
    <property type="match status" value="1"/>
</dbReference>
<feature type="active site" description="Proton acceptor" evidence="5">
    <location>
        <position position="62"/>
    </location>
</feature>
<dbReference type="GO" id="GO:0008830">
    <property type="term" value="F:dTDP-4-dehydrorhamnose 3,5-epimerase activity"/>
    <property type="evidence" value="ECO:0007669"/>
    <property type="project" value="UniProtKB-UniRule"/>
</dbReference>
<name>A0A7U5BGE6_9SPHN</name>
<keyword evidence="6" id="KW-0413">Isomerase</keyword>
<comment type="similarity">
    <text evidence="6">Belongs to the dTDP-4-dehydrorhamnose 3,5-epimerase family.</text>
</comment>
<dbReference type="EC" id="5.1.3.13" evidence="3 6"/>
<gene>
    <name evidence="7" type="ORF">TS85_23695</name>
</gene>
<dbReference type="Gene3D" id="2.60.120.10">
    <property type="entry name" value="Jelly Rolls"/>
    <property type="match status" value="1"/>
</dbReference>
<dbReference type="OrthoDB" id="9800680at2"/>
<dbReference type="EMBL" id="CP010837">
    <property type="protein sequence ID" value="AJP74787.1"/>
    <property type="molecule type" value="Genomic_DNA"/>
</dbReference>
<dbReference type="PANTHER" id="PTHR21047">
    <property type="entry name" value="DTDP-6-DEOXY-D-GLUCOSE-3,5 EPIMERASE"/>
    <property type="match status" value="1"/>
</dbReference>
<comment type="function">
    <text evidence="2 6">Catalyzes the epimerization of the C3' and C5'positions of dTDP-6-deoxy-D-xylo-4-hexulose, forming dTDP-6-deoxy-L-lyxo-4-hexulose.</text>
</comment>
<dbReference type="InterPro" id="IPR000888">
    <property type="entry name" value="RmlC-like"/>
</dbReference>
<accession>A0A7U5BGE6</accession>
<dbReference type="UniPathway" id="UPA00124"/>
<evidence type="ECO:0000313" key="8">
    <source>
        <dbReference type="Proteomes" id="UP000032300"/>
    </source>
</evidence>
<dbReference type="GO" id="GO:0005829">
    <property type="term" value="C:cytosol"/>
    <property type="evidence" value="ECO:0007669"/>
    <property type="project" value="TreeGrafter"/>
</dbReference>
<organism evidence="7 8">
    <name type="scientific">Sphingomonas hengshuiensis</name>
    <dbReference type="NCBI Taxonomy" id="1609977"/>
    <lineage>
        <taxon>Bacteria</taxon>
        <taxon>Pseudomonadati</taxon>
        <taxon>Pseudomonadota</taxon>
        <taxon>Alphaproteobacteria</taxon>
        <taxon>Sphingomonadales</taxon>
        <taxon>Sphingomonadaceae</taxon>
        <taxon>Sphingomonas</taxon>
    </lineage>
</organism>
<evidence type="ECO:0000256" key="3">
    <source>
        <dbReference type="ARBA" id="ARBA00012098"/>
    </source>
</evidence>
<reference evidence="7 8" key="1">
    <citation type="journal article" date="2015" name="Int. J. Syst. Evol. Microbiol.">
        <title>Sphingomonas hengshuiensis sp. nov., isolated from lake wetland.</title>
        <authorList>
            <person name="Wei S."/>
            <person name="Wang T."/>
            <person name="Liu H."/>
            <person name="Zhang C."/>
            <person name="Guo J."/>
            <person name="Wang Q."/>
            <person name="Liang K."/>
            <person name="Zhang Z."/>
        </authorList>
    </citation>
    <scope>NUCLEOTIDE SEQUENCE [LARGE SCALE GENOMIC DNA]</scope>
    <source>
        <strain evidence="7 8">WHSC-8</strain>
        <plasmid evidence="7">unnamed</plasmid>
    </source>
</reference>
<evidence type="ECO:0000256" key="5">
    <source>
        <dbReference type="PIRSR" id="PIRSR600888-1"/>
    </source>
</evidence>
<geneLocation type="plasmid" evidence="8"/>
<feature type="active site" description="Proton donor" evidence="5">
    <location>
        <position position="132"/>
    </location>
</feature>
<dbReference type="GO" id="GO:0000271">
    <property type="term" value="P:polysaccharide biosynthetic process"/>
    <property type="evidence" value="ECO:0007669"/>
    <property type="project" value="TreeGrafter"/>
</dbReference>
<dbReference type="InterPro" id="IPR014710">
    <property type="entry name" value="RmlC-like_jellyroll"/>
</dbReference>
<dbReference type="AlphaFoldDB" id="A0A7U5BGE6"/>
<sequence length="188" mass="20659">MMDTEPTDIPGCYVLQAKVLGDPRGTFTKTFHMPRFEELGLRTDWREEYFSTSAKGVVRGMHFQSPPADHAKMVFCLTGEVLDVVVDLRRGSPAFGKALGFTLSAENGRGLYLPTGCAHGFVSMRDASGMYYKVTSVHAPDHDLGIAWDSIDFDWPVRAPALSARDAAHPRLSDFTTPFAFDPEGAAL</sequence>
<comment type="subunit">
    <text evidence="6">Homodimer.</text>
</comment>
<protein>
    <recommendedName>
        <fullName evidence="4 6">dTDP-4-dehydrorhamnose 3,5-epimerase</fullName>
        <ecNumber evidence="3 6">5.1.3.13</ecNumber>
    </recommendedName>
    <alternativeName>
        <fullName evidence="6">Thymidine diphospho-4-keto-rhamnose 3,5-epimerase</fullName>
    </alternativeName>
</protein>
<dbReference type="GO" id="GO:0019305">
    <property type="term" value="P:dTDP-rhamnose biosynthetic process"/>
    <property type="evidence" value="ECO:0007669"/>
    <property type="project" value="UniProtKB-UniRule"/>
</dbReference>
<dbReference type="InterPro" id="IPR011051">
    <property type="entry name" value="RmlC_Cupin_sf"/>
</dbReference>
<comment type="pathway">
    <text evidence="6">Carbohydrate biosynthesis; dTDP-L-rhamnose biosynthesis.</text>
</comment>
<evidence type="ECO:0000256" key="4">
    <source>
        <dbReference type="ARBA" id="ARBA00019595"/>
    </source>
</evidence>
<evidence type="ECO:0000256" key="6">
    <source>
        <dbReference type="RuleBase" id="RU364069"/>
    </source>
</evidence>
<proteinExistence type="inferred from homology"/>
<dbReference type="NCBIfam" id="TIGR01221">
    <property type="entry name" value="rmlC"/>
    <property type="match status" value="1"/>
</dbReference>
<dbReference type="PANTHER" id="PTHR21047:SF2">
    <property type="entry name" value="THYMIDINE DIPHOSPHO-4-KETO-RHAMNOSE 3,5-EPIMERASE"/>
    <property type="match status" value="1"/>
</dbReference>
<reference evidence="7 8" key="2">
    <citation type="submission" date="2015-02" db="EMBL/GenBank/DDBJ databases">
        <title>The complete genome of Sphingomonas hengshuiensis sp. WHSC-8 isolated from soil of Hengshui Lake.</title>
        <authorList>
            <person name="Wei S."/>
            <person name="Guo J."/>
            <person name="Su C."/>
            <person name="Wu R."/>
            <person name="Zhang Z."/>
            <person name="Liang K."/>
            <person name="Li H."/>
            <person name="Wang T."/>
            <person name="Liu H."/>
            <person name="Zhang C."/>
            <person name="Li Z."/>
            <person name="Wang Q."/>
            <person name="Meng J."/>
        </authorList>
    </citation>
    <scope>NUCLEOTIDE SEQUENCE [LARGE SCALE GENOMIC DNA]</scope>
    <source>
        <strain evidence="7 8">WHSC-8</strain>
        <plasmid evidence="8">Plasmid</plasmid>
    </source>
</reference>
<dbReference type="SUPFAM" id="SSF51182">
    <property type="entry name" value="RmlC-like cupins"/>
    <property type="match status" value="1"/>
</dbReference>
<comment type="catalytic activity">
    <reaction evidence="1 6">
        <text>dTDP-4-dehydro-6-deoxy-alpha-D-glucose = dTDP-4-dehydro-beta-L-rhamnose</text>
        <dbReference type="Rhea" id="RHEA:16969"/>
        <dbReference type="ChEBI" id="CHEBI:57649"/>
        <dbReference type="ChEBI" id="CHEBI:62830"/>
        <dbReference type="EC" id="5.1.3.13"/>
    </reaction>
</comment>